<evidence type="ECO:0000313" key="14">
    <source>
        <dbReference type="Proteomes" id="UP000634004"/>
    </source>
</evidence>
<feature type="binding site" evidence="11">
    <location>
        <position position="436"/>
    </location>
    <ligand>
        <name>K(+)</name>
        <dbReference type="ChEBI" id="CHEBI:29103"/>
    </ligand>
</feature>
<dbReference type="InterPro" id="IPR003445">
    <property type="entry name" value="Cat_transpt"/>
</dbReference>
<feature type="transmembrane region" description="Helical" evidence="12">
    <location>
        <begin position="460"/>
        <end position="485"/>
    </location>
</feature>
<dbReference type="Pfam" id="PF02386">
    <property type="entry name" value="TrkH"/>
    <property type="match status" value="1"/>
</dbReference>
<reference evidence="13" key="1">
    <citation type="journal article" date="2014" name="Int. J. Syst. Evol. Microbiol.">
        <title>Complete genome sequence of Corynebacterium casei LMG S-19264T (=DSM 44701T), isolated from a smear-ripened cheese.</title>
        <authorList>
            <consortium name="US DOE Joint Genome Institute (JGI-PGF)"/>
            <person name="Walter F."/>
            <person name="Albersmeier A."/>
            <person name="Kalinowski J."/>
            <person name="Ruckert C."/>
        </authorList>
    </citation>
    <scope>NUCLEOTIDE SEQUENCE</scope>
    <source>
        <strain evidence="13">KCTC 32513</strain>
    </source>
</reference>
<protein>
    <recommendedName>
        <fullName evidence="10">Trk system potassium uptake protein</fullName>
    </recommendedName>
</protein>
<keyword evidence="9 10" id="KW-0472">Membrane</keyword>
<reference evidence="13" key="2">
    <citation type="submission" date="2020-09" db="EMBL/GenBank/DDBJ databases">
        <authorList>
            <person name="Sun Q."/>
            <person name="Kim S."/>
        </authorList>
    </citation>
    <scope>NUCLEOTIDE SEQUENCE</scope>
    <source>
        <strain evidence="13">KCTC 32513</strain>
    </source>
</reference>
<dbReference type="Proteomes" id="UP000634004">
    <property type="component" value="Unassembled WGS sequence"/>
</dbReference>
<evidence type="ECO:0000256" key="8">
    <source>
        <dbReference type="ARBA" id="ARBA00023065"/>
    </source>
</evidence>
<proteinExistence type="inferred from homology"/>
<feature type="binding site" evidence="11">
    <location>
        <position position="320"/>
    </location>
    <ligand>
        <name>K(+)</name>
        <dbReference type="ChEBI" id="CHEBI:29103"/>
    </ligand>
</feature>
<dbReference type="AlphaFoldDB" id="A0A8J3CSI2"/>
<dbReference type="GO" id="GO:0005886">
    <property type="term" value="C:plasma membrane"/>
    <property type="evidence" value="ECO:0007669"/>
    <property type="project" value="UniProtKB-SubCell"/>
</dbReference>
<feature type="transmembrane region" description="Helical" evidence="12">
    <location>
        <begin position="333"/>
        <end position="358"/>
    </location>
</feature>
<feature type="transmembrane region" description="Helical" evidence="12">
    <location>
        <begin position="7"/>
        <end position="28"/>
    </location>
</feature>
<evidence type="ECO:0000256" key="1">
    <source>
        <dbReference type="ARBA" id="ARBA00004651"/>
    </source>
</evidence>
<name>A0A8J3CSI2_9PROT</name>
<keyword evidence="11" id="KW-0479">Metal-binding</keyword>
<evidence type="ECO:0000256" key="10">
    <source>
        <dbReference type="PIRNR" id="PIRNR006247"/>
    </source>
</evidence>
<evidence type="ECO:0000256" key="4">
    <source>
        <dbReference type="ARBA" id="ARBA00022538"/>
    </source>
</evidence>
<dbReference type="EMBL" id="BMZH01000006">
    <property type="protein sequence ID" value="GHA94971.1"/>
    <property type="molecule type" value="Genomic_DNA"/>
</dbReference>
<keyword evidence="2 10" id="KW-0813">Transport</keyword>
<keyword evidence="8 10" id="KW-0406">Ion transport</keyword>
<feature type="binding site" evidence="11">
    <location>
        <position position="219"/>
    </location>
    <ligand>
        <name>K(+)</name>
        <dbReference type="ChEBI" id="CHEBI:29103"/>
    </ligand>
</feature>
<comment type="function">
    <text evidence="10">Low-affinity potassium transport system. Interacts with Trk system potassium uptake protein TrkA.</text>
</comment>
<keyword evidence="3 10" id="KW-1003">Cell membrane</keyword>
<feature type="binding site" evidence="11">
    <location>
        <position position="111"/>
    </location>
    <ligand>
        <name>K(+)</name>
        <dbReference type="ChEBI" id="CHEBI:29103"/>
    </ligand>
</feature>
<dbReference type="PANTHER" id="PTHR32024">
    <property type="entry name" value="TRK SYSTEM POTASSIUM UPTAKE PROTEIN TRKG-RELATED"/>
    <property type="match status" value="1"/>
</dbReference>
<evidence type="ECO:0000256" key="6">
    <source>
        <dbReference type="ARBA" id="ARBA00022958"/>
    </source>
</evidence>
<dbReference type="PIRSF" id="PIRSF006247">
    <property type="entry name" value="TrkH"/>
    <property type="match status" value="1"/>
</dbReference>
<keyword evidence="10" id="KW-0997">Cell inner membrane</keyword>
<feature type="transmembrane region" description="Helical" evidence="12">
    <location>
        <begin position="238"/>
        <end position="259"/>
    </location>
</feature>
<gene>
    <name evidence="13" type="ORF">GCM10009069_17460</name>
</gene>
<evidence type="ECO:0000256" key="2">
    <source>
        <dbReference type="ARBA" id="ARBA00022448"/>
    </source>
</evidence>
<evidence type="ECO:0000256" key="12">
    <source>
        <dbReference type="SAM" id="Phobius"/>
    </source>
</evidence>
<feature type="transmembrane region" description="Helical" evidence="12">
    <location>
        <begin position="271"/>
        <end position="292"/>
    </location>
</feature>
<dbReference type="GO" id="GO:0015379">
    <property type="term" value="F:potassium:chloride symporter activity"/>
    <property type="evidence" value="ECO:0007669"/>
    <property type="project" value="InterPro"/>
</dbReference>
<sequence>MPDLRSVLFVIGLMASAMGLLMFVPMVVDLVYQDESWQAFAISGVVVTLIGGALATATYSPKPDIRARGAFVLTVFSWIVLAVLASLPFLLDPVRLSFTDALFEATSGITTTGATVLTGLDDMPKGILIWRAILQWIGGIGIIVTAMAILPMLGVGGMQLFRLESSDVGEKILPRAQSIALSIALIYLGLTVACAVAYIWTGMSGFDAVAHAMTTIATGGYSTSDASMGGFMDNGADIVGMIFMLLGALPFGMYMLMVTRAQWDAPFRDPQVRAFLSVITVLSLLIVVALITSGAPDSELGLFHSLRLSAFNTISIVTGTGFATADYMGWGTLAVGAFFFFMFVGGCAGSTACSIKIFRYQVAMEALRAYLFRMPRPHAIAPMRYGGRSLPDEVVYSVLGYFFLFFITVTITAALLGALGLDPVTAWSGAASAVANVGPGLGDIIGPSGTYQDLPSTAKWVLLTGMIVGRLEIVTALVVMTPAFWRA</sequence>
<evidence type="ECO:0000256" key="11">
    <source>
        <dbReference type="PIRSR" id="PIRSR006247-1"/>
    </source>
</evidence>
<keyword evidence="6 10" id="KW-0630">Potassium</keyword>
<keyword evidence="4 10" id="KW-0633">Potassium transport</keyword>
<dbReference type="RefSeq" id="WP_189497507.1">
    <property type="nucleotide sequence ID" value="NZ_BMZH01000006.1"/>
</dbReference>
<comment type="subcellular location">
    <subcellularLocation>
        <location evidence="10">Cell inner membrane</location>
        <topology evidence="10">Multi-pass membrane protein</topology>
    </subcellularLocation>
    <subcellularLocation>
        <location evidence="1">Cell membrane</location>
        <topology evidence="1">Multi-pass membrane protein</topology>
    </subcellularLocation>
</comment>
<feature type="binding site" evidence="11">
    <location>
        <position position="112"/>
    </location>
    <ligand>
        <name>K(+)</name>
        <dbReference type="ChEBI" id="CHEBI:29103"/>
    </ligand>
</feature>
<evidence type="ECO:0000313" key="13">
    <source>
        <dbReference type="EMBL" id="GHA94971.1"/>
    </source>
</evidence>
<evidence type="ECO:0000256" key="3">
    <source>
        <dbReference type="ARBA" id="ARBA00022475"/>
    </source>
</evidence>
<keyword evidence="14" id="KW-1185">Reference proteome</keyword>
<dbReference type="GO" id="GO:0046872">
    <property type="term" value="F:metal ion binding"/>
    <property type="evidence" value="ECO:0007669"/>
    <property type="project" value="UniProtKB-KW"/>
</dbReference>
<comment type="similarity">
    <text evidence="10">Belongs to the TrkH potassium transport family.</text>
</comment>
<feature type="transmembrane region" description="Helical" evidence="12">
    <location>
        <begin position="394"/>
        <end position="419"/>
    </location>
</feature>
<feature type="transmembrane region" description="Helical" evidence="12">
    <location>
        <begin position="71"/>
        <end position="91"/>
    </location>
</feature>
<comment type="caution">
    <text evidence="13">The sequence shown here is derived from an EMBL/GenBank/DDBJ whole genome shotgun (WGS) entry which is preliminary data.</text>
</comment>
<organism evidence="13 14">
    <name type="scientific">Algimonas arctica</name>
    <dbReference type="NCBI Taxonomy" id="1479486"/>
    <lineage>
        <taxon>Bacteria</taxon>
        <taxon>Pseudomonadati</taxon>
        <taxon>Pseudomonadota</taxon>
        <taxon>Alphaproteobacteria</taxon>
        <taxon>Maricaulales</taxon>
        <taxon>Robiginitomaculaceae</taxon>
        <taxon>Algimonas</taxon>
    </lineage>
</organism>
<evidence type="ECO:0000256" key="5">
    <source>
        <dbReference type="ARBA" id="ARBA00022692"/>
    </source>
</evidence>
<feature type="binding site" evidence="11">
    <location>
        <position position="437"/>
    </location>
    <ligand>
        <name>K(+)</name>
        <dbReference type="ChEBI" id="CHEBI:29103"/>
    </ligand>
</feature>
<evidence type="ECO:0000256" key="7">
    <source>
        <dbReference type="ARBA" id="ARBA00022989"/>
    </source>
</evidence>
<feature type="transmembrane region" description="Helical" evidence="12">
    <location>
        <begin position="133"/>
        <end position="158"/>
    </location>
</feature>
<keyword evidence="5 12" id="KW-0812">Transmembrane</keyword>
<dbReference type="InterPro" id="IPR004772">
    <property type="entry name" value="TrkH"/>
</dbReference>
<feature type="transmembrane region" description="Helical" evidence="12">
    <location>
        <begin position="179"/>
        <end position="200"/>
    </location>
</feature>
<keyword evidence="7 12" id="KW-1133">Transmembrane helix</keyword>
<accession>A0A8J3CSI2</accession>
<evidence type="ECO:0000256" key="9">
    <source>
        <dbReference type="ARBA" id="ARBA00023136"/>
    </source>
</evidence>
<dbReference type="PANTHER" id="PTHR32024:SF3">
    <property type="entry name" value="TRK SYSTEM POTASSIUM UPTAKE PROTEIN"/>
    <property type="match status" value="1"/>
</dbReference>
<feature type="transmembrane region" description="Helical" evidence="12">
    <location>
        <begin position="40"/>
        <end position="59"/>
    </location>
</feature>